<accession>A0AAD6Q9F4</accession>
<protein>
    <submittedName>
        <fullName evidence="2">Uncharacterized protein</fullName>
    </submittedName>
</protein>
<keyword evidence="3" id="KW-1185">Reference proteome</keyword>
<comment type="caution">
    <text evidence="2">The sequence shown here is derived from an EMBL/GenBank/DDBJ whole genome shotgun (WGS) entry which is preliminary data.</text>
</comment>
<proteinExistence type="predicted"/>
<dbReference type="EMBL" id="JAQIZT010000009">
    <property type="protein sequence ID" value="KAJ6984144.1"/>
    <property type="molecule type" value="Genomic_DNA"/>
</dbReference>
<reference evidence="2" key="1">
    <citation type="journal article" date="2023" name="Mol. Ecol. Resour.">
        <title>Chromosome-level genome assembly of a triploid poplar Populus alba 'Berolinensis'.</title>
        <authorList>
            <person name="Chen S."/>
            <person name="Yu Y."/>
            <person name="Wang X."/>
            <person name="Wang S."/>
            <person name="Zhang T."/>
            <person name="Zhou Y."/>
            <person name="He R."/>
            <person name="Meng N."/>
            <person name="Wang Y."/>
            <person name="Liu W."/>
            <person name="Liu Z."/>
            <person name="Liu J."/>
            <person name="Guo Q."/>
            <person name="Huang H."/>
            <person name="Sederoff R.R."/>
            <person name="Wang G."/>
            <person name="Qu G."/>
            <person name="Chen S."/>
        </authorList>
    </citation>
    <scope>NUCLEOTIDE SEQUENCE</scope>
    <source>
        <strain evidence="2">SC-2020</strain>
    </source>
</reference>
<dbReference type="Proteomes" id="UP001164929">
    <property type="component" value="Chromosome 9"/>
</dbReference>
<organism evidence="2 3">
    <name type="scientific">Populus alba x Populus x berolinensis</name>
    <dbReference type="NCBI Taxonomy" id="444605"/>
    <lineage>
        <taxon>Eukaryota</taxon>
        <taxon>Viridiplantae</taxon>
        <taxon>Streptophyta</taxon>
        <taxon>Embryophyta</taxon>
        <taxon>Tracheophyta</taxon>
        <taxon>Spermatophyta</taxon>
        <taxon>Magnoliopsida</taxon>
        <taxon>eudicotyledons</taxon>
        <taxon>Gunneridae</taxon>
        <taxon>Pentapetalae</taxon>
        <taxon>rosids</taxon>
        <taxon>fabids</taxon>
        <taxon>Malpighiales</taxon>
        <taxon>Salicaceae</taxon>
        <taxon>Saliceae</taxon>
        <taxon>Populus</taxon>
    </lineage>
</organism>
<feature type="region of interest" description="Disordered" evidence="1">
    <location>
        <begin position="71"/>
        <end position="103"/>
    </location>
</feature>
<sequence>MSTAGSQTYDSLNLGVSPKDSPSPAPTKYVYTSPGHISYDGPSETMAYLKLVIYSPLRFYTIAVMTTGTWEANRRRKKAKLPRVADSSESDGNKMLDSPSGTS</sequence>
<evidence type="ECO:0000313" key="2">
    <source>
        <dbReference type="EMBL" id="KAJ6984144.1"/>
    </source>
</evidence>
<gene>
    <name evidence="2" type="ORF">NC653_022401</name>
</gene>
<evidence type="ECO:0000313" key="3">
    <source>
        <dbReference type="Proteomes" id="UP001164929"/>
    </source>
</evidence>
<evidence type="ECO:0000256" key="1">
    <source>
        <dbReference type="SAM" id="MobiDB-lite"/>
    </source>
</evidence>
<name>A0AAD6Q9F4_9ROSI</name>
<dbReference type="AlphaFoldDB" id="A0AAD6Q9F4"/>
<feature type="region of interest" description="Disordered" evidence="1">
    <location>
        <begin position="1"/>
        <end position="27"/>
    </location>
</feature>
<feature type="compositionally biased region" description="Polar residues" evidence="1">
    <location>
        <begin position="1"/>
        <end position="11"/>
    </location>
</feature>